<dbReference type="Pfam" id="PF04239">
    <property type="entry name" value="DUF421"/>
    <property type="match status" value="1"/>
</dbReference>
<keyword evidence="3" id="KW-1003">Cell membrane</keyword>
<feature type="transmembrane region" description="Helical" evidence="7">
    <location>
        <begin position="36"/>
        <end position="56"/>
    </location>
</feature>
<evidence type="ECO:0000256" key="2">
    <source>
        <dbReference type="ARBA" id="ARBA00006448"/>
    </source>
</evidence>
<dbReference type="eggNOG" id="COG2323">
    <property type="taxonomic scope" value="Bacteria"/>
</dbReference>
<keyword evidence="10" id="KW-1185">Reference proteome</keyword>
<dbReference type="STRING" id="1009370.ALO_13534"/>
<gene>
    <name evidence="9" type="ORF">ALO_13534</name>
</gene>
<feature type="transmembrane region" description="Helical" evidence="7">
    <location>
        <begin position="62"/>
        <end position="80"/>
    </location>
</feature>
<dbReference type="AlphaFoldDB" id="F7NKT8"/>
<feature type="domain" description="YetF C-terminal" evidence="8">
    <location>
        <begin position="85"/>
        <end position="217"/>
    </location>
</feature>
<dbReference type="InterPro" id="IPR023090">
    <property type="entry name" value="UPF0702_alpha/beta_dom_sf"/>
</dbReference>
<reference evidence="9 10" key="1">
    <citation type="journal article" date="2011" name="EMBO J.">
        <title>Structural diversity of bacterial flagellar motors.</title>
        <authorList>
            <person name="Chen S."/>
            <person name="Beeby M."/>
            <person name="Murphy G.E."/>
            <person name="Leadbetter J.R."/>
            <person name="Hendrixson D.R."/>
            <person name="Briegel A."/>
            <person name="Li Z."/>
            <person name="Shi J."/>
            <person name="Tocheva E.I."/>
            <person name="Muller A."/>
            <person name="Dobro M.J."/>
            <person name="Jensen G.J."/>
        </authorList>
    </citation>
    <scope>NUCLEOTIDE SEQUENCE [LARGE SCALE GENOMIC DNA]</scope>
    <source>
        <strain evidence="9 10">DSM 6540</strain>
    </source>
</reference>
<dbReference type="GO" id="GO:0005886">
    <property type="term" value="C:plasma membrane"/>
    <property type="evidence" value="ECO:0007669"/>
    <property type="project" value="UniProtKB-SubCell"/>
</dbReference>
<evidence type="ECO:0000313" key="10">
    <source>
        <dbReference type="Proteomes" id="UP000003240"/>
    </source>
</evidence>
<evidence type="ECO:0000256" key="4">
    <source>
        <dbReference type="ARBA" id="ARBA00022692"/>
    </source>
</evidence>
<comment type="caution">
    <text evidence="9">The sequence shown here is derived from an EMBL/GenBank/DDBJ whole genome shotgun (WGS) entry which is preliminary data.</text>
</comment>
<keyword evidence="6 7" id="KW-0472">Membrane</keyword>
<evidence type="ECO:0000256" key="7">
    <source>
        <dbReference type="SAM" id="Phobius"/>
    </source>
</evidence>
<evidence type="ECO:0000259" key="8">
    <source>
        <dbReference type="Pfam" id="PF04239"/>
    </source>
</evidence>
<dbReference type="InterPro" id="IPR007353">
    <property type="entry name" value="DUF421"/>
</dbReference>
<name>F7NKT8_9FIRM</name>
<evidence type="ECO:0000256" key="3">
    <source>
        <dbReference type="ARBA" id="ARBA00022475"/>
    </source>
</evidence>
<comment type="subcellular location">
    <subcellularLocation>
        <location evidence="1">Cell membrane</location>
        <topology evidence="1">Multi-pass membrane protein</topology>
    </subcellularLocation>
</comment>
<dbReference type="PANTHER" id="PTHR34582">
    <property type="entry name" value="UPF0702 TRANSMEMBRANE PROTEIN YCAP"/>
    <property type="match status" value="1"/>
</dbReference>
<evidence type="ECO:0000313" key="9">
    <source>
        <dbReference type="EMBL" id="EGO63392.1"/>
    </source>
</evidence>
<dbReference type="Gene3D" id="3.30.240.20">
    <property type="entry name" value="bsu07140 like domains"/>
    <property type="match status" value="2"/>
</dbReference>
<comment type="similarity">
    <text evidence="2">Belongs to the UPF0702 family.</text>
</comment>
<sequence>MEIAADLLKILGRVLTILPLMLLVALFMGRRAVGELPVFDFLIVLTLGSVVGADIAEPEVNHIYIAFAIIAIGVLQKLFSELTIRNQQFKKLTTFEPVIVIKDGVFIVKNIKKVKYSLENILEFLREEGIFNINEVGLALIEANGRLSVYKKPETAPVSPQDLEIAKTSSGIAHPVIVEGKIVQHTLNGLGLTEDWLSVQLKSQGINNTTTVFFAAVDDNRQVQISLYGNG</sequence>
<dbReference type="PANTHER" id="PTHR34582:SF6">
    <property type="entry name" value="UPF0702 TRANSMEMBRANE PROTEIN YCAP"/>
    <property type="match status" value="1"/>
</dbReference>
<evidence type="ECO:0000256" key="6">
    <source>
        <dbReference type="ARBA" id="ARBA00023136"/>
    </source>
</evidence>
<evidence type="ECO:0000256" key="5">
    <source>
        <dbReference type="ARBA" id="ARBA00022989"/>
    </source>
</evidence>
<dbReference type="EMBL" id="AFGF01000119">
    <property type="protein sequence ID" value="EGO63392.1"/>
    <property type="molecule type" value="Genomic_DNA"/>
</dbReference>
<dbReference type="OrthoDB" id="9778331at2"/>
<dbReference type="Proteomes" id="UP000003240">
    <property type="component" value="Unassembled WGS sequence"/>
</dbReference>
<proteinExistence type="inferred from homology"/>
<protein>
    <recommendedName>
        <fullName evidence="8">YetF C-terminal domain-containing protein</fullName>
    </recommendedName>
</protein>
<organism evidence="9 10">
    <name type="scientific">Acetonema longum DSM 6540</name>
    <dbReference type="NCBI Taxonomy" id="1009370"/>
    <lineage>
        <taxon>Bacteria</taxon>
        <taxon>Bacillati</taxon>
        <taxon>Bacillota</taxon>
        <taxon>Negativicutes</taxon>
        <taxon>Acetonemataceae</taxon>
        <taxon>Acetonema</taxon>
    </lineage>
</organism>
<keyword evidence="4 7" id="KW-0812">Transmembrane</keyword>
<evidence type="ECO:0000256" key="1">
    <source>
        <dbReference type="ARBA" id="ARBA00004651"/>
    </source>
</evidence>
<keyword evidence="5 7" id="KW-1133">Transmembrane helix</keyword>
<accession>F7NKT8</accession>
<dbReference type="RefSeq" id="WP_004096600.1">
    <property type="nucleotide sequence ID" value="NZ_AFGF01000119.1"/>
</dbReference>
<feature type="transmembrane region" description="Helical" evidence="7">
    <location>
        <begin position="12"/>
        <end position="29"/>
    </location>
</feature>